<dbReference type="PROSITE" id="PS00018">
    <property type="entry name" value="EF_HAND_1"/>
    <property type="match status" value="1"/>
</dbReference>
<dbReference type="Pfam" id="PF13715">
    <property type="entry name" value="CarbopepD_reg_2"/>
    <property type="match status" value="1"/>
</dbReference>
<evidence type="ECO:0000313" key="3">
    <source>
        <dbReference type="EMBL" id="MBD1423055.1"/>
    </source>
</evidence>
<comment type="caution">
    <text evidence="3">The sequence shown here is derived from an EMBL/GenBank/DDBJ whole genome shotgun (WGS) entry which is preliminary data.</text>
</comment>
<gene>
    <name evidence="3" type="ORF">H8B21_15910</name>
</gene>
<keyword evidence="1" id="KW-0472">Membrane</keyword>
<evidence type="ECO:0000256" key="1">
    <source>
        <dbReference type="PROSITE-ProRule" id="PRU01360"/>
    </source>
</evidence>
<keyword evidence="3" id="KW-0675">Receptor</keyword>
<accession>A0ABR7XVI5</accession>
<dbReference type="InterPro" id="IPR008969">
    <property type="entry name" value="CarboxyPept-like_regulatory"/>
</dbReference>
<comment type="subcellular location">
    <subcellularLocation>
        <location evidence="1">Cell outer membrane</location>
        <topology evidence="1">Multi-pass membrane protein</topology>
    </subcellularLocation>
</comment>
<keyword evidence="4" id="KW-1185">Reference proteome</keyword>
<dbReference type="InterPro" id="IPR023997">
    <property type="entry name" value="TonB-dep_OMP_SusC/RagA_CS"/>
</dbReference>
<dbReference type="NCBIfam" id="TIGR04057">
    <property type="entry name" value="SusC_RagA_signa"/>
    <property type="match status" value="1"/>
</dbReference>
<dbReference type="EMBL" id="JACNYL010000003">
    <property type="protein sequence ID" value="MBD1423055.1"/>
    <property type="molecule type" value="Genomic_DNA"/>
</dbReference>
<name>A0ABR7XVI5_9SPHI</name>
<keyword evidence="1" id="KW-0813">Transport</keyword>
<dbReference type="RefSeq" id="WP_190314714.1">
    <property type="nucleotide sequence ID" value="NZ_JACNYL010000003.1"/>
</dbReference>
<keyword evidence="1" id="KW-0812">Transmembrane</keyword>
<reference evidence="3 4" key="1">
    <citation type="submission" date="2020-08" db="EMBL/GenBank/DDBJ databases">
        <title>Sphingobacterium sp. DN00404 isolated from aquaculture water.</title>
        <authorList>
            <person name="Zhang M."/>
        </authorList>
    </citation>
    <scope>NUCLEOTIDE SEQUENCE [LARGE SCALE GENOMIC DNA]</scope>
    <source>
        <strain evidence="3 4">KCTC 42746</strain>
    </source>
</reference>
<sequence>MRLNLVSLLILVSFVHVFATGHAQEFSFRASAPSAERIFSEVRKQTGYTVLYSGLSLKGVTFSNINFEKTPLKNVLSHLSEAKGWAYEIDGKTIILRQRKRTASANSSNAGIQDPVHGVVQNSSGELLAGATIRIKGQNTPTAGTDADGSFSILAAPGQILIINMIGYLPKEIAIESQKQLQIILESDFVGVEEVVVLGFGQTQKKIAQTGSTASISNKELMQSPVSNITNALAGRLPGLIAIQRSGEPGRDRSDLYIRGVATLNSAAPLVTIDGVQKEYSAITTLDPNEIENITILKDASATALYGVKGANGVIIVTTKRGTAGKPTIAARSQTAIQTPTRIPRFLDSYGFATLYNEAYRNDNPTSGTVPYSEEALEAYRTGSDPLLYPNVDWAKEVMTNSMSSQTNFSMSGGSERARYFVNMGYMYQDGLYKTEPNELYNNNFEMKRYNFRSNVDLDFDDDLSLALNLYGAIEDRNYPNVSSANMFGAYISRIPPNAFPVRYPTGFWGLHPTGYSNPLHRINSTGFTQEFNSSLSGMATLTRKLNFITEGLSVKGNFSFDGYFRNNFTRRMDVRLAVYNGSGDYNDPTNYVYRGQDLPLSAPTSTYGQNRDVWLDMSLNYHRTFGDHTFTGLLLANRQQKILGGQIPFVSQGLVGRIAYDYQSRIFAEFNAGYNGTDNFAKANRYGFFPAVSLGWVAIQDHPVINLLKLRGSSGITGNDQLTVTDRRWLFIEEFLDGSGYSFGETLANIEGIAEGPLANPLVSWETAWRSNIGFELNLFNSRLFSTTIDLFYEKRDDMLVLPQSIPYMSGVPASNLPPANFGKTENKGFEIEIKHAHHIGEVNYFINANTSFARNKILEMDEETRAYPNLFRTGQRIGQEFGLKAIGFFESEEDIINSRQQTFGRVVPGDLKYYDTNGDGIIDNNDVMPIGKSTIPEMMFGFSGGIDYKGFDFSFLLQGASGFTYTRELETAYEFYNGGKVMEMHLGRWTPETASTATYPVLHSEFSDNNHRKSSFFVRKGDYLRLKNMEIGYTFRNINLFDKKRLNNVRLYTNGMNLFTWDKTEGDFDPESPGGRYWTYPQVKIFNFGISTNF</sequence>
<dbReference type="InterPro" id="IPR037066">
    <property type="entry name" value="Plug_dom_sf"/>
</dbReference>
<dbReference type="Gene3D" id="2.60.40.1120">
    <property type="entry name" value="Carboxypeptidase-like, regulatory domain"/>
    <property type="match status" value="1"/>
</dbReference>
<dbReference type="InterPro" id="IPR039426">
    <property type="entry name" value="TonB-dep_rcpt-like"/>
</dbReference>
<keyword evidence="1" id="KW-0998">Cell outer membrane</keyword>
<dbReference type="Gene3D" id="2.170.130.10">
    <property type="entry name" value="TonB-dependent receptor, plug domain"/>
    <property type="match status" value="1"/>
</dbReference>
<feature type="domain" description="TonB-dependent receptor plug" evidence="2">
    <location>
        <begin position="207"/>
        <end position="314"/>
    </location>
</feature>
<dbReference type="InterPro" id="IPR023996">
    <property type="entry name" value="TonB-dep_OMP_SusC/RagA"/>
</dbReference>
<keyword evidence="1" id="KW-1134">Transmembrane beta strand</keyword>
<dbReference type="SUPFAM" id="SSF49464">
    <property type="entry name" value="Carboxypeptidase regulatory domain-like"/>
    <property type="match status" value="1"/>
</dbReference>
<dbReference type="InterPro" id="IPR012910">
    <property type="entry name" value="Plug_dom"/>
</dbReference>
<dbReference type="NCBIfam" id="TIGR04056">
    <property type="entry name" value="OMP_RagA_SusC"/>
    <property type="match status" value="1"/>
</dbReference>
<proteinExistence type="inferred from homology"/>
<dbReference type="SUPFAM" id="SSF56935">
    <property type="entry name" value="Porins"/>
    <property type="match status" value="1"/>
</dbReference>
<organism evidence="3 4">
    <name type="scientific">Sphingobacterium chuzhouense</name>
    <dbReference type="NCBI Taxonomy" id="1742264"/>
    <lineage>
        <taxon>Bacteria</taxon>
        <taxon>Pseudomonadati</taxon>
        <taxon>Bacteroidota</taxon>
        <taxon>Sphingobacteriia</taxon>
        <taxon>Sphingobacteriales</taxon>
        <taxon>Sphingobacteriaceae</taxon>
        <taxon>Sphingobacterium</taxon>
    </lineage>
</organism>
<dbReference type="Proteomes" id="UP000651112">
    <property type="component" value="Unassembled WGS sequence"/>
</dbReference>
<dbReference type="PROSITE" id="PS52016">
    <property type="entry name" value="TONB_DEPENDENT_REC_3"/>
    <property type="match status" value="1"/>
</dbReference>
<dbReference type="Pfam" id="PF07715">
    <property type="entry name" value="Plug"/>
    <property type="match status" value="1"/>
</dbReference>
<protein>
    <submittedName>
        <fullName evidence="3">TonB-dependent receptor</fullName>
    </submittedName>
</protein>
<evidence type="ECO:0000259" key="2">
    <source>
        <dbReference type="Pfam" id="PF07715"/>
    </source>
</evidence>
<comment type="similarity">
    <text evidence="1">Belongs to the TonB-dependent receptor family.</text>
</comment>
<evidence type="ECO:0000313" key="4">
    <source>
        <dbReference type="Proteomes" id="UP000651112"/>
    </source>
</evidence>
<dbReference type="InterPro" id="IPR018247">
    <property type="entry name" value="EF_Hand_1_Ca_BS"/>
</dbReference>